<accession>A0A9P7K6M9</accession>
<dbReference type="Gene3D" id="3.40.50.1000">
    <property type="entry name" value="HAD superfamily/HAD-like"/>
    <property type="match status" value="1"/>
</dbReference>
<evidence type="ECO:0000313" key="2">
    <source>
        <dbReference type="EMBL" id="KAG5638294.1"/>
    </source>
</evidence>
<organism evidence="2 3">
    <name type="scientific">Sphagnurus paluster</name>
    <dbReference type="NCBI Taxonomy" id="117069"/>
    <lineage>
        <taxon>Eukaryota</taxon>
        <taxon>Fungi</taxon>
        <taxon>Dikarya</taxon>
        <taxon>Basidiomycota</taxon>
        <taxon>Agaricomycotina</taxon>
        <taxon>Agaricomycetes</taxon>
        <taxon>Agaricomycetidae</taxon>
        <taxon>Agaricales</taxon>
        <taxon>Tricholomatineae</taxon>
        <taxon>Lyophyllaceae</taxon>
        <taxon>Sphagnurus</taxon>
    </lineage>
</organism>
<dbReference type="PANTHER" id="PTHR43316:SF9">
    <property type="entry name" value="ACID DEHALOGENASE, PUTATIVE (AFU_ORTHOLOGUE AFUA_6G14460)-RELATED"/>
    <property type="match status" value="1"/>
</dbReference>
<gene>
    <name evidence="2" type="ORF">H0H81_000819</name>
</gene>
<comment type="caution">
    <text evidence="2">The sequence shown here is derived from an EMBL/GenBank/DDBJ whole genome shotgun (WGS) entry which is preliminary data.</text>
</comment>
<dbReference type="AlphaFoldDB" id="A0A9P7K6M9"/>
<keyword evidence="1" id="KW-0378">Hydrolase</keyword>
<proteinExistence type="predicted"/>
<reference evidence="2" key="1">
    <citation type="submission" date="2021-02" db="EMBL/GenBank/DDBJ databases">
        <authorList>
            <person name="Nieuwenhuis M."/>
            <person name="Van De Peppel L.J.J."/>
        </authorList>
    </citation>
    <scope>NUCLEOTIDE SEQUENCE</scope>
    <source>
        <strain evidence="2">D49</strain>
    </source>
</reference>
<dbReference type="InterPro" id="IPR051540">
    <property type="entry name" value="S-2-haloacid_dehalogenase"/>
</dbReference>
<reference evidence="2" key="2">
    <citation type="submission" date="2021-10" db="EMBL/GenBank/DDBJ databases">
        <title>Phylogenomics reveals ancestral predisposition of the termite-cultivated fungus Termitomyces towards a domesticated lifestyle.</title>
        <authorList>
            <person name="Auxier B."/>
            <person name="Grum-Grzhimaylo A."/>
            <person name="Cardenas M.E."/>
            <person name="Lodge J.D."/>
            <person name="Laessoe T."/>
            <person name="Pedersen O."/>
            <person name="Smith M.E."/>
            <person name="Kuyper T.W."/>
            <person name="Franco-Molano E.A."/>
            <person name="Baroni T.J."/>
            <person name="Aanen D.K."/>
        </authorList>
    </citation>
    <scope>NUCLEOTIDE SEQUENCE</scope>
    <source>
        <strain evidence="2">D49</strain>
    </source>
</reference>
<dbReference type="OrthoDB" id="20198at2759"/>
<keyword evidence="3" id="KW-1185">Reference proteome</keyword>
<dbReference type="PANTHER" id="PTHR43316">
    <property type="entry name" value="HYDROLASE, HALOACID DELAHOGENASE-RELATED"/>
    <property type="match status" value="1"/>
</dbReference>
<dbReference type="Gene3D" id="1.10.150.750">
    <property type="match status" value="1"/>
</dbReference>
<dbReference type="GO" id="GO:0016787">
    <property type="term" value="F:hydrolase activity"/>
    <property type="evidence" value="ECO:0007669"/>
    <property type="project" value="UniProtKB-KW"/>
</dbReference>
<dbReference type="Proteomes" id="UP000717328">
    <property type="component" value="Unassembled WGS sequence"/>
</dbReference>
<dbReference type="SUPFAM" id="SSF56784">
    <property type="entry name" value="HAD-like"/>
    <property type="match status" value="1"/>
</dbReference>
<evidence type="ECO:0008006" key="4">
    <source>
        <dbReference type="Google" id="ProtNLM"/>
    </source>
</evidence>
<sequence>MATPKLTDYKYLIFDVYGTLADWETGVYTALQPLLRRFPSASQWSQAKAIREVLSIESDIQSQYPSMQYSDVLAKAHEVLEARLSLAEGRSAEAAIGNPPSIGGSEEQEYNPTTNAADVHTIFGNSIKRWAPFPDSSQALHDLSKRYHLIVLSNVDHASFAYTHTYLSEGSSPNDHGDIEPTASVYIRPSPNPHPRDLWLPNQITNSKSPFSLILTAQDTGAYKPSHTGFLAVFDAIQSEPALLVPPGSINTPPTLTPTPTPTIEEIKCKTLVVAQSLTHDHVPAKELGISSVWIDRPGAALRPVPPVDVNDFGWRWRFETLGDMARAVAGELEG</sequence>
<protein>
    <recommendedName>
        <fullName evidence="4">Haloacid dehalogenase</fullName>
    </recommendedName>
</protein>
<dbReference type="InterPro" id="IPR036412">
    <property type="entry name" value="HAD-like_sf"/>
</dbReference>
<dbReference type="InterPro" id="IPR023214">
    <property type="entry name" value="HAD_sf"/>
</dbReference>
<evidence type="ECO:0000256" key="1">
    <source>
        <dbReference type="ARBA" id="ARBA00022801"/>
    </source>
</evidence>
<name>A0A9P7K6M9_9AGAR</name>
<evidence type="ECO:0000313" key="3">
    <source>
        <dbReference type="Proteomes" id="UP000717328"/>
    </source>
</evidence>
<dbReference type="EMBL" id="JABCKI010005770">
    <property type="protein sequence ID" value="KAG5638294.1"/>
    <property type="molecule type" value="Genomic_DNA"/>
</dbReference>